<dbReference type="RefSeq" id="WP_195306016.1">
    <property type="nucleotide sequence ID" value="NZ_JADMSC010000058.1"/>
</dbReference>
<dbReference type="PANTHER" id="PTHR21621">
    <property type="entry name" value="RIBOSOMAL PROTEIN S6 MODIFICATION PROTEIN"/>
    <property type="match status" value="1"/>
</dbReference>
<dbReference type="GO" id="GO:0009432">
    <property type="term" value="P:SOS response"/>
    <property type="evidence" value="ECO:0007669"/>
    <property type="project" value="TreeGrafter"/>
</dbReference>
<name>A0AAW6FLQ8_9BACT</name>
<gene>
    <name evidence="3" type="ORF">PN645_16565</name>
</gene>
<dbReference type="Pfam" id="PF08443">
    <property type="entry name" value="RimK"/>
    <property type="match status" value="1"/>
</dbReference>
<dbReference type="PANTHER" id="PTHR21621:SF0">
    <property type="entry name" value="BETA-CITRYLGLUTAMATE SYNTHASE B-RELATED"/>
    <property type="match status" value="1"/>
</dbReference>
<reference evidence="3" key="1">
    <citation type="submission" date="2023-01" db="EMBL/GenBank/DDBJ databases">
        <title>Human gut microbiome strain richness.</title>
        <authorList>
            <person name="Chen-Liaw A."/>
        </authorList>
    </citation>
    <scope>NUCLEOTIDE SEQUENCE</scope>
    <source>
        <strain evidence="3">RTP21484st1_B7_RTP21484_190118</strain>
    </source>
</reference>
<sequence length="384" mass="44677">MKIPRFIRHSWSYNGMKTTNLGKKYLIHSGKVIPNKEVDSHLAAAPVLKMKEYANKPLVGIVKDGVHFDGYVSVIASWFYYERFLKVNDIPYRFYDIYAHDWLEQAKQFDIIIWRTESTPEEMYIAESKIYILENVLHKECFPSFHEVWQYEDKNRATFLYEALDIPCIPTIISNSKEDALNILQKQVYPFISKVHIGSASSGVKKIVSKRQAVHRLNQAFSPKGAKTMFPYLRQKNYFFVQSFIQGADYDLRIIIVGNKAFGYYRYPEKGDFRASGSGNYEKKELPEEAVRLAVSIQHKLASRLLGVDFLYSPVLKRFCVIETSLFNQIDTPEQLVVKGIPGYYDISGNEILFKEGKFWIQELIVQEVVTNWCQKHNQQETNL</sequence>
<protein>
    <recommendedName>
        <fullName evidence="2">ATP-grasp domain-containing protein</fullName>
    </recommendedName>
</protein>
<accession>A0AAW6FLQ8</accession>
<dbReference type="Gene3D" id="3.30.1490.20">
    <property type="entry name" value="ATP-grasp fold, A domain"/>
    <property type="match status" value="1"/>
</dbReference>
<dbReference type="GO" id="GO:0046872">
    <property type="term" value="F:metal ion binding"/>
    <property type="evidence" value="ECO:0007669"/>
    <property type="project" value="InterPro"/>
</dbReference>
<dbReference type="GO" id="GO:0005524">
    <property type="term" value="F:ATP binding"/>
    <property type="evidence" value="ECO:0007669"/>
    <property type="project" value="UniProtKB-UniRule"/>
</dbReference>
<proteinExistence type="predicted"/>
<feature type="domain" description="ATP-grasp" evidence="2">
    <location>
        <begin position="158"/>
        <end position="358"/>
    </location>
</feature>
<evidence type="ECO:0000259" key="2">
    <source>
        <dbReference type="PROSITE" id="PS50975"/>
    </source>
</evidence>
<dbReference type="InterPro" id="IPR011761">
    <property type="entry name" value="ATP-grasp"/>
</dbReference>
<dbReference type="Proteomes" id="UP001212263">
    <property type="component" value="Unassembled WGS sequence"/>
</dbReference>
<evidence type="ECO:0000313" key="4">
    <source>
        <dbReference type="Proteomes" id="UP001212263"/>
    </source>
</evidence>
<evidence type="ECO:0000313" key="3">
    <source>
        <dbReference type="EMBL" id="MDB9224596.1"/>
    </source>
</evidence>
<keyword evidence="1" id="KW-0067">ATP-binding</keyword>
<dbReference type="SUPFAM" id="SSF56059">
    <property type="entry name" value="Glutathione synthetase ATP-binding domain-like"/>
    <property type="match status" value="1"/>
</dbReference>
<dbReference type="Gene3D" id="3.30.470.20">
    <property type="entry name" value="ATP-grasp fold, B domain"/>
    <property type="match status" value="1"/>
</dbReference>
<dbReference type="GO" id="GO:0018169">
    <property type="term" value="F:ribosomal S6-glutamic acid ligase activity"/>
    <property type="evidence" value="ECO:0007669"/>
    <property type="project" value="TreeGrafter"/>
</dbReference>
<dbReference type="GO" id="GO:0005737">
    <property type="term" value="C:cytoplasm"/>
    <property type="evidence" value="ECO:0007669"/>
    <property type="project" value="TreeGrafter"/>
</dbReference>
<dbReference type="AlphaFoldDB" id="A0AAW6FLQ8"/>
<evidence type="ECO:0000256" key="1">
    <source>
        <dbReference type="PROSITE-ProRule" id="PRU00409"/>
    </source>
</evidence>
<organism evidence="3 4">
    <name type="scientific">Odoribacter splanchnicus</name>
    <dbReference type="NCBI Taxonomy" id="28118"/>
    <lineage>
        <taxon>Bacteria</taxon>
        <taxon>Pseudomonadati</taxon>
        <taxon>Bacteroidota</taxon>
        <taxon>Bacteroidia</taxon>
        <taxon>Bacteroidales</taxon>
        <taxon>Odoribacteraceae</taxon>
        <taxon>Odoribacter</taxon>
    </lineage>
</organism>
<dbReference type="InterPro" id="IPR013651">
    <property type="entry name" value="ATP-grasp_RimK-type"/>
</dbReference>
<dbReference type="EMBL" id="JAQMRD010000028">
    <property type="protein sequence ID" value="MDB9224596.1"/>
    <property type="molecule type" value="Genomic_DNA"/>
</dbReference>
<dbReference type="PROSITE" id="PS50975">
    <property type="entry name" value="ATP_GRASP"/>
    <property type="match status" value="1"/>
</dbReference>
<comment type="caution">
    <text evidence="3">The sequence shown here is derived from an EMBL/GenBank/DDBJ whole genome shotgun (WGS) entry which is preliminary data.</text>
</comment>
<keyword evidence="1" id="KW-0547">Nucleotide-binding</keyword>
<dbReference type="InterPro" id="IPR013815">
    <property type="entry name" value="ATP_grasp_subdomain_1"/>
</dbReference>